<name>A0A0C9VEA9_9AGAM</name>
<gene>
    <name evidence="1" type="ORF">HYDPIDRAFT_29249</name>
</gene>
<dbReference type="Proteomes" id="UP000053820">
    <property type="component" value="Unassembled WGS sequence"/>
</dbReference>
<keyword evidence="2" id="KW-1185">Reference proteome</keyword>
<accession>A0A0C9VEA9</accession>
<proteinExistence type="predicted"/>
<dbReference type="AlphaFoldDB" id="A0A0C9VEA9"/>
<evidence type="ECO:0000313" key="2">
    <source>
        <dbReference type="Proteomes" id="UP000053820"/>
    </source>
</evidence>
<organism evidence="1 2">
    <name type="scientific">Hydnomerulius pinastri MD-312</name>
    <dbReference type="NCBI Taxonomy" id="994086"/>
    <lineage>
        <taxon>Eukaryota</taxon>
        <taxon>Fungi</taxon>
        <taxon>Dikarya</taxon>
        <taxon>Basidiomycota</taxon>
        <taxon>Agaricomycotina</taxon>
        <taxon>Agaricomycetes</taxon>
        <taxon>Agaricomycetidae</taxon>
        <taxon>Boletales</taxon>
        <taxon>Boletales incertae sedis</taxon>
        <taxon>Leucogyrophana</taxon>
    </lineage>
</organism>
<protein>
    <submittedName>
        <fullName evidence="1">Uncharacterized protein</fullName>
    </submittedName>
</protein>
<dbReference type="HOGENOM" id="CLU_2373063_0_0_1"/>
<sequence>MTFGLIPTPVPEQLNKEITARQAAEERAQARQDSRREQPVTLIERLKGQAGEKDFSLIEAMELENDTGAYLEILCSRPLPHSTAQLQPGLLPPAS</sequence>
<evidence type="ECO:0000313" key="1">
    <source>
        <dbReference type="EMBL" id="KIJ63904.1"/>
    </source>
</evidence>
<dbReference type="EMBL" id="KN839849">
    <property type="protein sequence ID" value="KIJ63904.1"/>
    <property type="molecule type" value="Genomic_DNA"/>
</dbReference>
<reference evidence="1 2" key="1">
    <citation type="submission" date="2014-04" db="EMBL/GenBank/DDBJ databases">
        <title>Evolutionary Origins and Diversification of the Mycorrhizal Mutualists.</title>
        <authorList>
            <consortium name="DOE Joint Genome Institute"/>
            <consortium name="Mycorrhizal Genomics Consortium"/>
            <person name="Kohler A."/>
            <person name="Kuo A."/>
            <person name="Nagy L.G."/>
            <person name="Floudas D."/>
            <person name="Copeland A."/>
            <person name="Barry K.W."/>
            <person name="Cichocki N."/>
            <person name="Veneault-Fourrey C."/>
            <person name="LaButti K."/>
            <person name="Lindquist E.A."/>
            <person name="Lipzen A."/>
            <person name="Lundell T."/>
            <person name="Morin E."/>
            <person name="Murat C."/>
            <person name="Riley R."/>
            <person name="Ohm R."/>
            <person name="Sun H."/>
            <person name="Tunlid A."/>
            <person name="Henrissat B."/>
            <person name="Grigoriev I.V."/>
            <person name="Hibbett D.S."/>
            <person name="Martin F."/>
        </authorList>
    </citation>
    <scope>NUCLEOTIDE SEQUENCE [LARGE SCALE GENOMIC DNA]</scope>
    <source>
        <strain evidence="1 2">MD-312</strain>
    </source>
</reference>